<keyword evidence="7" id="KW-1185">Reference proteome</keyword>
<gene>
    <name evidence="6" type="ORF">ACFSL4_01420</name>
</gene>
<sequence>MLELFKRVAGSTDTLPEPIYSIAKDWTKRGVTRKDGRPFTPQNLRSMLLRPAFAGLRKHNGMLVPEQWEGWTPIVPRELFDRVQTVLADPSRRTYTGAHIKHVLTMTMRCDVCGGYMAVMARRKNGRKAGLGYQCHPKGHVWVDKEETDRIIIGDLDRFDPDTGERLEPQLGVVLAYLAGPDRHAALRHRPDAGPEEADLRAEIERLNGELDELRAAPKPKTARARIQRTEDMEELETDLAELEAKLSKLLTPAPLAQLLGDEPITDVVRWWKTAGVEKQRAIAALLLTPDLLGEVRIKPSPGRKPLPVAERISLRQQRPLPAG</sequence>
<evidence type="ECO:0000256" key="2">
    <source>
        <dbReference type="ARBA" id="ARBA00023172"/>
    </source>
</evidence>
<proteinExistence type="predicted"/>
<evidence type="ECO:0000313" key="7">
    <source>
        <dbReference type="Proteomes" id="UP001597261"/>
    </source>
</evidence>
<dbReference type="RefSeq" id="WP_381077710.1">
    <property type="nucleotide sequence ID" value="NZ_JBHUDX010000004.1"/>
</dbReference>
<keyword evidence="3" id="KW-0175">Coiled coil</keyword>
<evidence type="ECO:0000259" key="5">
    <source>
        <dbReference type="PROSITE" id="PS51737"/>
    </source>
</evidence>
<dbReference type="InterPro" id="IPR038109">
    <property type="entry name" value="DNA_bind_recomb_sf"/>
</dbReference>
<comment type="caution">
    <text evidence="6">The sequence shown here is derived from an EMBL/GenBank/DDBJ whole genome shotgun (WGS) entry which is preliminary data.</text>
</comment>
<evidence type="ECO:0000256" key="4">
    <source>
        <dbReference type="SAM" id="MobiDB-lite"/>
    </source>
</evidence>
<evidence type="ECO:0000313" key="6">
    <source>
        <dbReference type="EMBL" id="MFD1656925.1"/>
    </source>
</evidence>
<dbReference type="Gene3D" id="3.90.1750.20">
    <property type="entry name" value="Putative Large Serine Recombinase, Chain B, Domain 2"/>
    <property type="match status" value="1"/>
</dbReference>
<keyword evidence="1" id="KW-0238">DNA-binding</keyword>
<keyword evidence="2" id="KW-0233">DNA recombination</keyword>
<feature type="region of interest" description="Disordered" evidence="4">
    <location>
        <begin position="299"/>
        <end position="324"/>
    </location>
</feature>
<accession>A0ABW4IHX7</accession>
<name>A0ABW4IHX7_9ACTN</name>
<feature type="coiled-coil region" evidence="3">
    <location>
        <begin position="197"/>
        <end position="253"/>
    </location>
</feature>
<dbReference type="InterPro" id="IPR011109">
    <property type="entry name" value="DNA_bind_recombinase_dom"/>
</dbReference>
<feature type="domain" description="Recombinase" evidence="5">
    <location>
        <begin position="1"/>
        <end position="93"/>
    </location>
</feature>
<evidence type="ECO:0000256" key="3">
    <source>
        <dbReference type="SAM" id="Coils"/>
    </source>
</evidence>
<evidence type="ECO:0000256" key="1">
    <source>
        <dbReference type="ARBA" id="ARBA00023125"/>
    </source>
</evidence>
<dbReference type="EMBL" id="JBHUDX010000004">
    <property type="protein sequence ID" value="MFD1656925.1"/>
    <property type="molecule type" value="Genomic_DNA"/>
</dbReference>
<dbReference type="Pfam" id="PF07508">
    <property type="entry name" value="Recombinase"/>
    <property type="match status" value="1"/>
</dbReference>
<organism evidence="6 7">
    <name type="scientific">Streptomyces caeni</name>
    <dbReference type="NCBI Taxonomy" id="2307231"/>
    <lineage>
        <taxon>Bacteria</taxon>
        <taxon>Bacillati</taxon>
        <taxon>Actinomycetota</taxon>
        <taxon>Actinomycetes</taxon>
        <taxon>Kitasatosporales</taxon>
        <taxon>Streptomycetaceae</taxon>
        <taxon>Streptomyces</taxon>
    </lineage>
</organism>
<protein>
    <submittedName>
        <fullName evidence="6">Recombinase family protein</fullName>
    </submittedName>
</protein>
<dbReference type="Proteomes" id="UP001597261">
    <property type="component" value="Unassembled WGS sequence"/>
</dbReference>
<reference evidence="7" key="1">
    <citation type="journal article" date="2019" name="Int. J. Syst. Evol. Microbiol.">
        <title>The Global Catalogue of Microorganisms (GCM) 10K type strain sequencing project: providing services to taxonomists for standard genome sequencing and annotation.</title>
        <authorList>
            <consortium name="The Broad Institute Genomics Platform"/>
            <consortium name="The Broad Institute Genome Sequencing Center for Infectious Disease"/>
            <person name="Wu L."/>
            <person name="Ma J."/>
        </authorList>
    </citation>
    <scope>NUCLEOTIDE SEQUENCE [LARGE SCALE GENOMIC DNA]</scope>
    <source>
        <strain evidence="7">CGMCC 1.12470</strain>
    </source>
</reference>
<dbReference type="PANTHER" id="PTHR30461">
    <property type="entry name" value="DNA-INVERTASE FROM LAMBDOID PROPHAGE"/>
    <property type="match status" value="1"/>
</dbReference>
<dbReference type="PANTHER" id="PTHR30461:SF2">
    <property type="entry name" value="SERINE RECOMBINASE PINE-RELATED"/>
    <property type="match status" value="1"/>
</dbReference>
<dbReference type="InterPro" id="IPR050639">
    <property type="entry name" value="SSR_resolvase"/>
</dbReference>
<dbReference type="PROSITE" id="PS51737">
    <property type="entry name" value="RECOMBINASE_DNA_BIND"/>
    <property type="match status" value="1"/>
</dbReference>